<dbReference type="Proteomes" id="UP001589627">
    <property type="component" value="Unassembled WGS sequence"/>
</dbReference>
<gene>
    <name evidence="3" type="ORF">ACFFNX_38375</name>
</gene>
<dbReference type="InterPro" id="IPR005545">
    <property type="entry name" value="YCII"/>
</dbReference>
<dbReference type="Pfam" id="PF03795">
    <property type="entry name" value="YCII"/>
    <property type="match status" value="1"/>
</dbReference>
<protein>
    <submittedName>
        <fullName evidence="3">YciI family protein</fullName>
    </submittedName>
</protein>
<reference evidence="3 4" key="1">
    <citation type="submission" date="2024-09" db="EMBL/GenBank/DDBJ databases">
        <authorList>
            <person name="Sun Q."/>
            <person name="Mori K."/>
        </authorList>
    </citation>
    <scope>NUCLEOTIDE SEQUENCE [LARGE SCALE GENOMIC DNA]</scope>
    <source>
        <strain evidence="3 4">TBRC 0563</strain>
    </source>
</reference>
<dbReference type="SUPFAM" id="SSF54909">
    <property type="entry name" value="Dimeric alpha+beta barrel"/>
    <property type="match status" value="1"/>
</dbReference>
<dbReference type="Gene3D" id="3.30.70.1060">
    <property type="entry name" value="Dimeric alpha+beta barrel"/>
    <property type="match status" value="1"/>
</dbReference>
<comment type="caution">
    <text evidence="3">The sequence shown here is derived from an EMBL/GenBank/DDBJ whole genome shotgun (WGS) entry which is preliminary data.</text>
</comment>
<dbReference type="RefSeq" id="WP_378211018.1">
    <property type="nucleotide sequence ID" value="NZ_JBHLZP010000456.1"/>
</dbReference>
<evidence type="ECO:0000313" key="4">
    <source>
        <dbReference type="Proteomes" id="UP001589627"/>
    </source>
</evidence>
<proteinExistence type="inferred from homology"/>
<evidence type="ECO:0000313" key="3">
    <source>
        <dbReference type="EMBL" id="MFB9838045.1"/>
    </source>
</evidence>
<dbReference type="InterPro" id="IPR011008">
    <property type="entry name" value="Dimeric_a/b-barrel"/>
</dbReference>
<accession>A0ABV5YSJ0</accession>
<dbReference type="PANTHER" id="PTHR35174:SF3">
    <property type="entry name" value="BLL7171 PROTEIN"/>
    <property type="match status" value="1"/>
</dbReference>
<dbReference type="EMBL" id="JBHLZP010000456">
    <property type="protein sequence ID" value="MFB9838045.1"/>
    <property type="molecule type" value="Genomic_DNA"/>
</dbReference>
<keyword evidence="4" id="KW-1185">Reference proteome</keyword>
<sequence>MPRYLVLLYSPEGDEATERRRWAQLPLWQELTDGLRDAGLLVANGALHRTDTATTVRVRDDEVEMTDGPFAITKEVLAGFYVLDCDGLDEVLRHAARFPTARYGSVEVRPIMEPTGDDPLG</sequence>
<dbReference type="PANTHER" id="PTHR35174">
    <property type="entry name" value="BLL7171 PROTEIN-RELATED"/>
    <property type="match status" value="1"/>
</dbReference>
<organism evidence="3 4">
    <name type="scientific">Actinoallomurus acaciae</name>
    <dbReference type="NCBI Taxonomy" id="502577"/>
    <lineage>
        <taxon>Bacteria</taxon>
        <taxon>Bacillati</taxon>
        <taxon>Actinomycetota</taxon>
        <taxon>Actinomycetes</taxon>
        <taxon>Streptosporangiales</taxon>
        <taxon>Thermomonosporaceae</taxon>
        <taxon>Actinoallomurus</taxon>
    </lineage>
</organism>
<evidence type="ECO:0000259" key="2">
    <source>
        <dbReference type="Pfam" id="PF03795"/>
    </source>
</evidence>
<comment type="similarity">
    <text evidence="1">Belongs to the YciI family.</text>
</comment>
<feature type="domain" description="YCII-related" evidence="2">
    <location>
        <begin position="5"/>
        <end position="113"/>
    </location>
</feature>
<evidence type="ECO:0000256" key="1">
    <source>
        <dbReference type="ARBA" id="ARBA00007689"/>
    </source>
</evidence>
<name>A0ABV5YSJ0_9ACTN</name>